<dbReference type="PRINTS" id="PR00081">
    <property type="entry name" value="GDHRDH"/>
</dbReference>
<evidence type="ECO:0000256" key="2">
    <source>
        <dbReference type="ARBA" id="ARBA00023002"/>
    </source>
</evidence>
<evidence type="ECO:0000259" key="4">
    <source>
        <dbReference type="SMART" id="SM00822"/>
    </source>
</evidence>
<dbReference type="SUPFAM" id="SSF51735">
    <property type="entry name" value="NAD(P)-binding Rossmann-fold domains"/>
    <property type="match status" value="1"/>
</dbReference>
<evidence type="ECO:0000313" key="5">
    <source>
        <dbReference type="EMBL" id="EAU41767.1"/>
    </source>
</evidence>
<keyword evidence="6" id="KW-1185">Reference proteome</keyword>
<comment type="caution">
    <text evidence="5">The sequence shown here is derived from an EMBL/GenBank/DDBJ whole genome shotgun (WGS) entry which is preliminary data.</text>
</comment>
<dbReference type="AlphaFoldDB" id="Q0G3R4"/>
<gene>
    <name evidence="5" type="ORF">FP2506_15079</name>
</gene>
<comment type="similarity">
    <text evidence="1 3">Belongs to the short-chain dehydrogenases/reductases (SDR) family.</text>
</comment>
<proteinExistence type="inferred from homology"/>
<keyword evidence="2" id="KW-0560">Oxidoreductase</keyword>
<dbReference type="PRINTS" id="PR00080">
    <property type="entry name" value="SDRFAMILY"/>
</dbReference>
<dbReference type="PANTHER" id="PTHR44196:SF1">
    <property type="entry name" value="DEHYDROGENASE_REDUCTASE SDR FAMILY MEMBER 7B"/>
    <property type="match status" value="1"/>
</dbReference>
<accession>Q0G3R4</accession>
<reference evidence="5 6" key="1">
    <citation type="journal article" date="2010" name="J. Bacteriol.">
        <title>Genome sequence of Fulvimarina pelagi HTCC2506T, a Mn(II)-oxidizing alphaproteobacterium possessing an aerobic anoxygenic photosynthetic gene cluster and Xanthorhodopsin.</title>
        <authorList>
            <person name="Kang I."/>
            <person name="Oh H.M."/>
            <person name="Lim S.I."/>
            <person name="Ferriera S."/>
            <person name="Giovannoni S.J."/>
            <person name="Cho J.C."/>
        </authorList>
    </citation>
    <scope>NUCLEOTIDE SEQUENCE [LARGE SCALE GENOMIC DNA]</scope>
    <source>
        <strain evidence="5 6">HTCC2506</strain>
    </source>
</reference>
<feature type="domain" description="Ketoreductase" evidence="4">
    <location>
        <begin position="8"/>
        <end position="183"/>
    </location>
</feature>
<sequence>MSDARGKPVALITGATAGLGLALARRWALRYRLVLTGRRTSFPDKVPEDAVYVSADLSAGADAVASILRALDAASIDRLDLAVLNAGTGRYGDPFDEDAESIRETLSVNLATPVLLARHLFPFLERAHGRLVLIGSVAQGGSANLASYAASKGGLEAFARALREEWRGRIGVSMIHPGPIATGMHDKAGFDPKRMRRIFASPERMAAMVEETIAAERARAVLGLGRTLRHKLIHGARF</sequence>
<dbReference type="EMBL" id="AATP01000002">
    <property type="protein sequence ID" value="EAU41767.1"/>
    <property type="molecule type" value="Genomic_DNA"/>
</dbReference>
<evidence type="ECO:0000256" key="1">
    <source>
        <dbReference type="ARBA" id="ARBA00006484"/>
    </source>
</evidence>
<organism evidence="5 6">
    <name type="scientific">Fulvimarina pelagi HTCC2506</name>
    <dbReference type="NCBI Taxonomy" id="314231"/>
    <lineage>
        <taxon>Bacteria</taxon>
        <taxon>Pseudomonadati</taxon>
        <taxon>Pseudomonadota</taxon>
        <taxon>Alphaproteobacteria</taxon>
        <taxon>Hyphomicrobiales</taxon>
        <taxon>Aurantimonadaceae</taxon>
        <taxon>Fulvimarina</taxon>
    </lineage>
</organism>
<name>Q0G3R4_9HYPH</name>
<evidence type="ECO:0000256" key="3">
    <source>
        <dbReference type="RuleBase" id="RU000363"/>
    </source>
</evidence>
<dbReference type="GO" id="GO:0016020">
    <property type="term" value="C:membrane"/>
    <property type="evidence" value="ECO:0007669"/>
    <property type="project" value="TreeGrafter"/>
</dbReference>
<dbReference type="eggNOG" id="COG0300">
    <property type="taxonomic scope" value="Bacteria"/>
</dbReference>
<dbReference type="PANTHER" id="PTHR44196">
    <property type="entry name" value="DEHYDROGENASE/REDUCTASE SDR FAMILY MEMBER 7B"/>
    <property type="match status" value="1"/>
</dbReference>
<protein>
    <submittedName>
        <fullName evidence="5">Short chain dehydrogenase</fullName>
    </submittedName>
</protein>
<dbReference type="SMART" id="SM00822">
    <property type="entry name" value="PKS_KR"/>
    <property type="match status" value="1"/>
</dbReference>
<dbReference type="Pfam" id="PF00106">
    <property type="entry name" value="adh_short"/>
    <property type="match status" value="1"/>
</dbReference>
<dbReference type="InterPro" id="IPR036291">
    <property type="entry name" value="NAD(P)-bd_dom_sf"/>
</dbReference>
<dbReference type="CDD" id="cd05233">
    <property type="entry name" value="SDR_c"/>
    <property type="match status" value="1"/>
</dbReference>
<dbReference type="RefSeq" id="WP_007068140.1">
    <property type="nucleotide sequence ID" value="NZ_DS022272.1"/>
</dbReference>
<dbReference type="InterPro" id="IPR057326">
    <property type="entry name" value="KR_dom"/>
</dbReference>
<dbReference type="GO" id="GO:0016491">
    <property type="term" value="F:oxidoreductase activity"/>
    <property type="evidence" value="ECO:0007669"/>
    <property type="project" value="UniProtKB-KW"/>
</dbReference>
<evidence type="ECO:0000313" key="6">
    <source>
        <dbReference type="Proteomes" id="UP000004310"/>
    </source>
</evidence>
<dbReference type="Proteomes" id="UP000004310">
    <property type="component" value="Unassembled WGS sequence"/>
</dbReference>
<dbReference type="STRING" id="217511.GCA_001463845_02877"/>
<dbReference type="HOGENOM" id="CLU_010194_2_10_5"/>
<dbReference type="InterPro" id="IPR002347">
    <property type="entry name" value="SDR_fam"/>
</dbReference>
<dbReference type="Gene3D" id="3.40.50.720">
    <property type="entry name" value="NAD(P)-binding Rossmann-like Domain"/>
    <property type="match status" value="1"/>
</dbReference>